<feature type="compositionally biased region" description="Basic and acidic residues" evidence="3">
    <location>
        <begin position="589"/>
        <end position="598"/>
    </location>
</feature>
<feature type="compositionally biased region" description="Acidic residues" evidence="3">
    <location>
        <begin position="312"/>
        <end position="323"/>
    </location>
</feature>
<dbReference type="InterPro" id="IPR035441">
    <property type="entry name" value="TFIIS/LEDGF_dom_sf"/>
</dbReference>
<dbReference type="InterPro" id="IPR051037">
    <property type="entry name" value="RNAPII_TF_IWS1"/>
</dbReference>
<dbReference type="InterPro" id="IPR017923">
    <property type="entry name" value="TFIIS_N"/>
</dbReference>
<dbReference type="PANTHER" id="PTHR46010">
    <property type="entry name" value="PROTEIN IWS1 HOMOLOG"/>
    <property type="match status" value="1"/>
</dbReference>
<accession>A0ABD3R319</accession>
<dbReference type="Gene3D" id="1.20.930.10">
    <property type="entry name" value="Conserved domain common to transcription factors TFIIS, elongin A, CRSP70"/>
    <property type="match status" value="1"/>
</dbReference>
<feature type="region of interest" description="Disordered" evidence="3">
    <location>
        <begin position="121"/>
        <end position="381"/>
    </location>
</feature>
<feature type="region of interest" description="Disordered" evidence="3">
    <location>
        <begin position="589"/>
        <end position="628"/>
    </location>
</feature>
<keyword evidence="2" id="KW-0539">Nucleus</keyword>
<evidence type="ECO:0000256" key="2">
    <source>
        <dbReference type="PROSITE-ProRule" id="PRU00649"/>
    </source>
</evidence>
<comment type="caution">
    <text evidence="5">The sequence shown here is derived from an EMBL/GenBank/DDBJ whole genome shotgun (WGS) entry which is preliminary data.</text>
</comment>
<gene>
    <name evidence="5" type="ORF">ACHAXA_004421</name>
</gene>
<protein>
    <recommendedName>
        <fullName evidence="4">TFIIS N-terminal domain-containing protein</fullName>
    </recommendedName>
</protein>
<organism evidence="5 6">
    <name type="scientific">Cyclostephanos tholiformis</name>
    <dbReference type="NCBI Taxonomy" id="382380"/>
    <lineage>
        <taxon>Eukaryota</taxon>
        <taxon>Sar</taxon>
        <taxon>Stramenopiles</taxon>
        <taxon>Ochrophyta</taxon>
        <taxon>Bacillariophyta</taxon>
        <taxon>Coscinodiscophyceae</taxon>
        <taxon>Thalassiosirophycidae</taxon>
        <taxon>Stephanodiscales</taxon>
        <taxon>Stephanodiscaceae</taxon>
        <taxon>Cyclostephanos</taxon>
    </lineage>
</organism>
<dbReference type="Proteomes" id="UP001530377">
    <property type="component" value="Unassembled WGS sequence"/>
</dbReference>
<dbReference type="PANTHER" id="PTHR46010:SF1">
    <property type="entry name" value="PROTEIN IWS1 HOMOLOG"/>
    <property type="match status" value="1"/>
</dbReference>
<feature type="compositionally biased region" description="Basic residues" evidence="3">
    <location>
        <begin position="193"/>
        <end position="213"/>
    </location>
</feature>
<dbReference type="PROSITE" id="PS51319">
    <property type="entry name" value="TFIIS_N"/>
    <property type="match status" value="1"/>
</dbReference>
<dbReference type="AlphaFoldDB" id="A0ABD3R319"/>
<evidence type="ECO:0000313" key="6">
    <source>
        <dbReference type="Proteomes" id="UP001530377"/>
    </source>
</evidence>
<dbReference type="GO" id="GO:0005634">
    <property type="term" value="C:nucleus"/>
    <property type="evidence" value="ECO:0007669"/>
    <property type="project" value="UniProtKB-SubCell"/>
</dbReference>
<keyword evidence="6" id="KW-1185">Reference proteome</keyword>
<sequence length="728" mass="78008">MSTDVATPIRRGSIGGRLDWGESAFAARWRRDGCPPSGLLAHKANNGGTRTEHGQTFFWGNTVYRKLYLIGTSVLIRTILRKSPSIDVDHAIIAMGGDDDKNDLFGDSSSDADTDDLIAAAKSQPIARRKGGGSVPAISPKEKTTKDADDDDDDDDDDGGGNDEDDEDHDDDAAGLFDSSSDDDDGEGGGSGSRKKLGKKRKAGAAKKARAGRSKADSSTANSKSATKDTRSMKERMEALARKRAERGEAAASSSGGKDGREPRKKRSKSDGKRESGGGGGGDGGVKEDGGYKSGDSYDSENSATYVRTKEDDDFIDDDEDDEDAKKELYAEQHFDDERPDGYDSDEKEDRKKKGRKSSKSGGKGGLDKISLSDDEEGGGGIVNATNALKAAVRGMQKSKKKAPGLAQLEEEGNNFLRRMTEAADADDKSISAKRPALRKLAMMQEVTDMLVRTSPEGKDGPSMVRVLLDNDLLTVCKRWIQPLPDGALGNVTLRRRLVEVISAMTGDSGISSSDLKRSGFGKTVAALYMHKSETPEMKKMLKGMIEQWSRLIYQKSGNLHDLEGAQAARGYSDPGSLVGMAHARHLEAKREENERHSRVASGSGNRSHPAAAAASSSSTSSAGRGRTEDDLERIITSGGDAAARDLGNNRVRIPFSKGFQYSVRPESRKGNVTDSRNLISGKKAAGGGTIVDERRGALSKRMEAKSKKSNKATQRSANISIEGRVVK</sequence>
<proteinExistence type="inferred from homology"/>
<dbReference type="Pfam" id="PF08711">
    <property type="entry name" value="Med26"/>
    <property type="match status" value="1"/>
</dbReference>
<comment type="subcellular location">
    <subcellularLocation>
        <location evidence="2">Nucleus</location>
    </subcellularLocation>
</comment>
<feature type="compositionally biased region" description="Low complexity" evidence="3">
    <location>
        <begin position="611"/>
        <end position="623"/>
    </location>
</feature>
<evidence type="ECO:0000259" key="4">
    <source>
        <dbReference type="PROSITE" id="PS51319"/>
    </source>
</evidence>
<feature type="region of interest" description="Disordered" evidence="3">
    <location>
        <begin position="667"/>
        <end position="728"/>
    </location>
</feature>
<feature type="compositionally biased region" description="Basic and acidic residues" evidence="3">
    <location>
        <begin position="692"/>
        <end position="707"/>
    </location>
</feature>
<reference evidence="5 6" key="1">
    <citation type="submission" date="2024-10" db="EMBL/GenBank/DDBJ databases">
        <title>Updated reference genomes for cyclostephanoid diatoms.</title>
        <authorList>
            <person name="Roberts W.R."/>
            <person name="Alverson A.J."/>
        </authorList>
    </citation>
    <scope>NUCLEOTIDE SEQUENCE [LARGE SCALE GENOMIC DNA]</scope>
    <source>
        <strain evidence="5 6">AJA228-03</strain>
    </source>
</reference>
<feature type="compositionally biased region" description="Basic and acidic residues" evidence="3">
    <location>
        <begin position="226"/>
        <end position="249"/>
    </location>
</feature>
<comment type="similarity">
    <text evidence="1">Belongs to the IWS1 family.</text>
</comment>
<dbReference type="EMBL" id="JALLPB020000770">
    <property type="protein sequence ID" value="KAL3806617.1"/>
    <property type="molecule type" value="Genomic_DNA"/>
</dbReference>
<evidence type="ECO:0000256" key="3">
    <source>
        <dbReference type="SAM" id="MobiDB-lite"/>
    </source>
</evidence>
<evidence type="ECO:0000313" key="5">
    <source>
        <dbReference type="EMBL" id="KAL3806617.1"/>
    </source>
</evidence>
<evidence type="ECO:0000256" key="1">
    <source>
        <dbReference type="ARBA" id="ARBA00037992"/>
    </source>
</evidence>
<feature type="compositionally biased region" description="Basic and acidic residues" evidence="3">
    <location>
        <begin position="324"/>
        <end position="342"/>
    </location>
</feature>
<name>A0ABD3R319_9STRA</name>
<feature type="compositionally biased region" description="Acidic residues" evidence="3">
    <location>
        <begin position="148"/>
        <end position="173"/>
    </location>
</feature>
<feature type="domain" description="TFIIS N-terminal" evidence="4">
    <location>
        <begin position="475"/>
        <end position="556"/>
    </location>
</feature>